<dbReference type="Gene3D" id="1.10.10.10">
    <property type="entry name" value="Winged helix-like DNA-binding domain superfamily/Winged helix DNA-binding domain"/>
    <property type="match status" value="1"/>
</dbReference>
<dbReference type="Pfam" id="PF07729">
    <property type="entry name" value="FCD"/>
    <property type="match status" value="1"/>
</dbReference>
<evidence type="ECO:0000313" key="6">
    <source>
        <dbReference type="Proteomes" id="UP000051999"/>
    </source>
</evidence>
<reference evidence="5 6" key="1">
    <citation type="journal article" date="2015" name="Genome Announc.">
        <title>Expanding the biotechnology potential of lactobacilli through comparative genomics of 213 strains and associated genera.</title>
        <authorList>
            <person name="Sun Z."/>
            <person name="Harris H.M."/>
            <person name="McCann A."/>
            <person name="Guo C."/>
            <person name="Argimon S."/>
            <person name="Zhang W."/>
            <person name="Yang X."/>
            <person name="Jeffery I.B."/>
            <person name="Cooney J.C."/>
            <person name="Kagawa T.F."/>
            <person name="Liu W."/>
            <person name="Song Y."/>
            <person name="Salvetti E."/>
            <person name="Wrobel A."/>
            <person name="Rasinkangas P."/>
            <person name="Parkhill J."/>
            <person name="Rea M.C."/>
            <person name="O'Sullivan O."/>
            <person name="Ritari J."/>
            <person name="Douillard F.P."/>
            <person name="Paul Ross R."/>
            <person name="Yang R."/>
            <person name="Briner A.E."/>
            <person name="Felis G.E."/>
            <person name="de Vos W.M."/>
            <person name="Barrangou R."/>
            <person name="Klaenhammer T.R."/>
            <person name="Caufield P.W."/>
            <person name="Cui Y."/>
            <person name="Zhang H."/>
            <person name="O'Toole P.W."/>
        </authorList>
    </citation>
    <scope>NUCLEOTIDE SEQUENCE [LARGE SCALE GENOMIC DNA]</scope>
    <source>
        <strain evidence="5 6">DSM 15814</strain>
    </source>
</reference>
<keyword evidence="6" id="KW-1185">Reference proteome</keyword>
<dbReference type="PRINTS" id="PR00035">
    <property type="entry name" value="HTHGNTR"/>
</dbReference>
<dbReference type="PROSITE" id="PS50949">
    <property type="entry name" value="HTH_GNTR"/>
    <property type="match status" value="1"/>
</dbReference>
<keyword evidence="1" id="KW-0805">Transcription regulation</keyword>
<evidence type="ECO:0000256" key="2">
    <source>
        <dbReference type="ARBA" id="ARBA00023125"/>
    </source>
</evidence>
<dbReference type="InterPro" id="IPR011711">
    <property type="entry name" value="GntR_C"/>
</dbReference>
<dbReference type="Proteomes" id="UP000051999">
    <property type="component" value="Unassembled WGS sequence"/>
</dbReference>
<dbReference type="GO" id="GO:0003700">
    <property type="term" value="F:DNA-binding transcription factor activity"/>
    <property type="evidence" value="ECO:0007669"/>
    <property type="project" value="InterPro"/>
</dbReference>
<proteinExistence type="predicted"/>
<evidence type="ECO:0000256" key="1">
    <source>
        <dbReference type="ARBA" id="ARBA00023015"/>
    </source>
</evidence>
<protein>
    <submittedName>
        <fullName evidence="5">Crp Fnr family transcriptional regulator</fullName>
    </submittedName>
</protein>
<sequence length="227" mass="25659">MDKMPIPKSQPIKRETATDHAYQQIRRWLIDGTLEPGEKLAETALANAISISRTPVREALQRLATDGFVIMNTGQVTRVAPLYHDDVATLYQPMAAIEGLAAQLMVSKISPAERDELQKIDSRLTTALHKQDIETELSVDRAFHKQVLAVADNPYLTQFSDFLYSHILRFETYFFSHHNVSIDINGRQHEALLSAIDHHNAEAAKQALTNDWLGTMTQIQRAQEQDN</sequence>
<accession>A0A0R1RJQ1</accession>
<dbReference type="CDD" id="cd07377">
    <property type="entry name" value="WHTH_GntR"/>
    <property type="match status" value="1"/>
</dbReference>
<dbReference type="GO" id="GO:0003677">
    <property type="term" value="F:DNA binding"/>
    <property type="evidence" value="ECO:0007669"/>
    <property type="project" value="UniProtKB-KW"/>
</dbReference>
<dbReference type="InterPro" id="IPR036388">
    <property type="entry name" value="WH-like_DNA-bd_sf"/>
</dbReference>
<dbReference type="PANTHER" id="PTHR43537:SF24">
    <property type="entry name" value="GLUCONATE OPERON TRANSCRIPTIONAL REPRESSOR"/>
    <property type="match status" value="1"/>
</dbReference>
<dbReference type="SUPFAM" id="SSF48008">
    <property type="entry name" value="GntR ligand-binding domain-like"/>
    <property type="match status" value="1"/>
</dbReference>
<dbReference type="SUPFAM" id="SSF46785">
    <property type="entry name" value="Winged helix' DNA-binding domain"/>
    <property type="match status" value="1"/>
</dbReference>
<dbReference type="STRING" id="1114972.FD35_GL002615"/>
<name>A0A0R1RJQ1_9LACO</name>
<dbReference type="EMBL" id="AZFF01000008">
    <property type="protein sequence ID" value="KRL54546.1"/>
    <property type="molecule type" value="Genomic_DNA"/>
</dbReference>
<comment type="caution">
    <text evidence="5">The sequence shown here is derived from an EMBL/GenBank/DDBJ whole genome shotgun (WGS) entry which is preliminary data.</text>
</comment>
<dbReference type="Pfam" id="PF00392">
    <property type="entry name" value="GntR"/>
    <property type="match status" value="1"/>
</dbReference>
<dbReference type="PANTHER" id="PTHR43537">
    <property type="entry name" value="TRANSCRIPTIONAL REGULATOR, GNTR FAMILY"/>
    <property type="match status" value="1"/>
</dbReference>
<dbReference type="InterPro" id="IPR036390">
    <property type="entry name" value="WH_DNA-bd_sf"/>
</dbReference>
<keyword evidence="2" id="KW-0238">DNA-binding</keyword>
<feature type="domain" description="HTH gntR-type" evidence="4">
    <location>
        <begin position="15"/>
        <end position="82"/>
    </location>
</feature>
<evidence type="ECO:0000259" key="4">
    <source>
        <dbReference type="PROSITE" id="PS50949"/>
    </source>
</evidence>
<dbReference type="InterPro" id="IPR000524">
    <property type="entry name" value="Tscrpt_reg_HTH_GntR"/>
</dbReference>
<dbReference type="SMART" id="SM00345">
    <property type="entry name" value="HTH_GNTR"/>
    <property type="match status" value="1"/>
</dbReference>
<organism evidence="5 6">
    <name type="scientific">Furfurilactobacillus rossiae DSM 15814</name>
    <dbReference type="NCBI Taxonomy" id="1114972"/>
    <lineage>
        <taxon>Bacteria</taxon>
        <taxon>Bacillati</taxon>
        <taxon>Bacillota</taxon>
        <taxon>Bacilli</taxon>
        <taxon>Lactobacillales</taxon>
        <taxon>Lactobacillaceae</taxon>
        <taxon>Furfurilactobacillus</taxon>
    </lineage>
</organism>
<evidence type="ECO:0000313" key="5">
    <source>
        <dbReference type="EMBL" id="KRL54546.1"/>
    </source>
</evidence>
<dbReference type="Gene3D" id="1.20.120.530">
    <property type="entry name" value="GntR ligand-binding domain-like"/>
    <property type="match status" value="1"/>
</dbReference>
<gene>
    <name evidence="5" type="ORF">FD35_GL002615</name>
</gene>
<dbReference type="eggNOG" id="COG1802">
    <property type="taxonomic scope" value="Bacteria"/>
</dbReference>
<keyword evidence="3" id="KW-0804">Transcription</keyword>
<evidence type="ECO:0000256" key="3">
    <source>
        <dbReference type="ARBA" id="ARBA00023163"/>
    </source>
</evidence>
<dbReference type="PATRIC" id="fig|1114972.6.peg.2681"/>
<dbReference type="SMART" id="SM00895">
    <property type="entry name" value="FCD"/>
    <property type="match status" value="1"/>
</dbReference>
<dbReference type="AlphaFoldDB" id="A0A0R1RJQ1"/>
<dbReference type="InterPro" id="IPR008920">
    <property type="entry name" value="TF_FadR/GntR_C"/>
</dbReference>